<dbReference type="SUPFAM" id="SSF49562">
    <property type="entry name" value="C2 domain (Calcium/lipid-binding domain, CaLB)"/>
    <property type="match status" value="1"/>
</dbReference>
<dbReference type="InterPro" id="IPR035892">
    <property type="entry name" value="C2_domain_sf"/>
</dbReference>
<feature type="region of interest" description="Disordered" evidence="2">
    <location>
        <begin position="1"/>
        <end position="21"/>
    </location>
</feature>
<evidence type="ECO:0000313" key="5">
    <source>
        <dbReference type="Proteomes" id="UP000324800"/>
    </source>
</evidence>
<feature type="coiled-coil region" evidence="1">
    <location>
        <begin position="66"/>
        <end position="114"/>
    </location>
</feature>
<dbReference type="EMBL" id="SNRW01002396">
    <property type="protein sequence ID" value="KAA6392925.1"/>
    <property type="molecule type" value="Genomic_DNA"/>
</dbReference>
<evidence type="ECO:0000256" key="1">
    <source>
        <dbReference type="SAM" id="Coils"/>
    </source>
</evidence>
<dbReference type="Pfam" id="PF00168">
    <property type="entry name" value="C2"/>
    <property type="match status" value="1"/>
</dbReference>
<accession>A0A5J4WEV2</accession>
<dbReference type="AlphaFoldDB" id="A0A5J4WEV2"/>
<dbReference type="Gene3D" id="2.60.40.150">
    <property type="entry name" value="C2 domain"/>
    <property type="match status" value="1"/>
</dbReference>
<dbReference type="CDD" id="cd00030">
    <property type="entry name" value="C2"/>
    <property type="match status" value="1"/>
</dbReference>
<feature type="domain" description="C2" evidence="3">
    <location>
        <begin position="101"/>
        <end position="224"/>
    </location>
</feature>
<name>A0A5J4WEV2_9EUKA</name>
<feature type="compositionally biased region" description="Polar residues" evidence="2">
    <location>
        <begin position="1"/>
        <end position="10"/>
    </location>
</feature>
<protein>
    <recommendedName>
        <fullName evidence="3">C2 domain-containing protein</fullName>
    </recommendedName>
</protein>
<feature type="non-terminal residue" evidence="4">
    <location>
        <position position="334"/>
    </location>
</feature>
<organism evidence="4 5">
    <name type="scientific">Streblomastix strix</name>
    <dbReference type="NCBI Taxonomy" id="222440"/>
    <lineage>
        <taxon>Eukaryota</taxon>
        <taxon>Metamonada</taxon>
        <taxon>Preaxostyla</taxon>
        <taxon>Oxymonadida</taxon>
        <taxon>Streblomastigidae</taxon>
        <taxon>Streblomastix</taxon>
    </lineage>
</organism>
<gene>
    <name evidence="4" type="ORF">EZS28_011551</name>
</gene>
<proteinExistence type="predicted"/>
<sequence>MLNQQRSRNVAQKGGKTRQQTMAAHDAELLANMDLDEFIESISSSAPARYRVKGLQGENWNILEELKKMDEQKEKERLRVIQQKKKEKEGTWDIQQEQKRQEEEVKKKEAENAKYVKGSVKFSNISVCDLPKKSSSSKCNPFVMFKLGNINRQTSVGRNVYTYEYKTEQYEIPYDPVLMNWNGKVDIEVYDYESAGNNRMVGTATVEILPALNKQIQCEIKLDHKTSMKGDSPRQYPGKVIFQMRYAGLGAVEQAKKIELNNVMKKSLNVTQNPKGVLKLTEIALRGVPDMAEGNKCYPYLDFSLGLGGKQTTVAKSTVNCDFVNESYELLYDP</sequence>
<keyword evidence="1" id="KW-0175">Coiled coil</keyword>
<dbReference type="PROSITE" id="PS50004">
    <property type="entry name" value="C2"/>
    <property type="match status" value="1"/>
</dbReference>
<evidence type="ECO:0000313" key="4">
    <source>
        <dbReference type="EMBL" id="KAA6392925.1"/>
    </source>
</evidence>
<evidence type="ECO:0000256" key="2">
    <source>
        <dbReference type="SAM" id="MobiDB-lite"/>
    </source>
</evidence>
<comment type="caution">
    <text evidence="4">The sequence shown here is derived from an EMBL/GenBank/DDBJ whole genome shotgun (WGS) entry which is preliminary data.</text>
</comment>
<evidence type="ECO:0000259" key="3">
    <source>
        <dbReference type="PROSITE" id="PS50004"/>
    </source>
</evidence>
<dbReference type="Proteomes" id="UP000324800">
    <property type="component" value="Unassembled WGS sequence"/>
</dbReference>
<reference evidence="4 5" key="1">
    <citation type="submission" date="2019-03" db="EMBL/GenBank/DDBJ databases">
        <title>Single cell metagenomics reveals metabolic interactions within the superorganism composed of flagellate Streblomastix strix and complex community of Bacteroidetes bacteria on its surface.</title>
        <authorList>
            <person name="Treitli S.C."/>
            <person name="Kolisko M."/>
            <person name="Husnik F."/>
            <person name="Keeling P."/>
            <person name="Hampl V."/>
        </authorList>
    </citation>
    <scope>NUCLEOTIDE SEQUENCE [LARGE SCALE GENOMIC DNA]</scope>
    <source>
        <strain evidence="4">ST1C</strain>
    </source>
</reference>
<dbReference type="InterPro" id="IPR000008">
    <property type="entry name" value="C2_dom"/>
</dbReference>